<dbReference type="AlphaFoldDB" id="A0A1I8FRM3"/>
<proteinExistence type="predicted"/>
<reference evidence="2" key="1">
    <citation type="submission" date="2016-11" db="UniProtKB">
        <authorList>
            <consortium name="WormBaseParasite"/>
        </authorList>
    </citation>
    <scope>IDENTIFICATION</scope>
</reference>
<organism evidence="1 2">
    <name type="scientific">Macrostomum lignano</name>
    <dbReference type="NCBI Taxonomy" id="282301"/>
    <lineage>
        <taxon>Eukaryota</taxon>
        <taxon>Metazoa</taxon>
        <taxon>Spiralia</taxon>
        <taxon>Lophotrochozoa</taxon>
        <taxon>Platyhelminthes</taxon>
        <taxon>Rhabditophora</taxon>
        <taxon>Macrostomorpha</taxon>
        <taxon>Macrostomida</taxon>
        <taxon>Macrostomidae</taxon>
        <taxon>Macrostomum</taxon>
    </lineage>
</organism>
<evidence type="ECO:0000313" key="1">
    <source>
        <dbReference type="Proteomes" id="UP000095280"/>
    </source>
</evidence>
<name>A0A1I8FRM3_9PLAT</name>
<sequence>RRRMAHLANVDSNSAGPTSAAWPLAAPQHRRALCDASAQLPCSFTIDWPAAATRPAGAARAAACCQQTPGATEGRQSGGCGCKWRRRLRTAWLQLLSCRRCRPHAEIPEIVGASYSLLIGLRTNSAPIVRLTKRVQRGVPWRRTTNARELHGCPPLELSEKLARSAQGLGNHLASHWPAAAQHAPTRDAAFHFSQVVWKKHQGGRLREGDRHQTAKMFYSRAVLSPEKLSMNKWRANIPAPLSR</sequence>
<protein>
    <submittedName>
        <fullName evidence="2">SCP domain-containing protein</fullName>
    </submittedName>
</protein>
<dbReference type="Proteomes" id="UP000095280">
    <property type="component" value="Unplaced"/>
</dbReference>
<accession>A0A1I8FRM3</accession>
<evidence type="ECO:0000313" key="2">
    <source>
        <dbReference type="WBParaSite" id="maker-unitig_4649-snap-gene-0.2-mRNA-1"/>
    </source>
</evidence>
<keyword evidence="1" id="KW-1185">Reference proteome</keyword>
<dbReference type="WBParaSite" id="maker-unitig_4649-snap-gene-0.2-mRNA-1">
    <property type="protein sequence ID" value="maker-unitig_4649-snap-gene-0.2-mRNA-1"/>
    <property type="gene ID" value="maker-unitig_4649-snap-gene-0.2"/>
</dbReference>